<evidence type="ECO:0000313" key="1">
    <source>
        <dbReference type="EMBL" id="SPU00210.1"/>
    </source>
</evidence>
<evidence type="ECO:0000313" key="2">
    <source>
        <dbReference type="Proteomes" id="UP000251431"/>
    </source>
</evidence>
<dbReference type="RefSeq" id="WP_103117711.1">
    <property type="nucleotide sequence ID" value="NZ_CP137622.1"/>
</dbReference>
<sequence length="197" mass="23175">MFEQLQVEHSLFYIDQDHMNRFKNLAAKWQSIFPDVCAKCLNNVDAWANVLNNWVFLKSQQTDELILNPSKAIYYSINTFLLDELQKIQIIQKVKECENDDFQYFAAFHLGNAIDLWVYDTLEKSAESDLLKPQNRIPYYLAFLDDDFQTDNALFHKNQTRAIKILAQVIRSQNCFRITVSSAVNRAVDMYDHYVTK</sequence>
<gene>
    <name evidence="1" type="ORF">NCTC7582_03092</name>
</gene>
<protein>
    <submittedName>
        <fullName evidence="1">Uncharacterized protein</fullName>
    </submittedName>
</protein>
<reference evidence="1 2" key="1">
    <citation type="submission" date="2018-06" db="EMBL/GenBank/DDBJ databases">
        <authorList>
            <consortium name="Pathogen Informatics"/>
            <person name="Doyle S."/>
        </authorList>
    </citation>
    <scope>NUCLEOTIDE SEQUENCE [LARGE SCALE GENOMIC DNA]</scope>
    <source>
        <strain evidence="1 2">NCTC7582</strain>
    </source>
</reference>
<dbReference type="Proteomes" id="UP000251431">
    <property type="component" value="Unassembled WGS sequence"/>
</dbReference>
<name>A0A2X0YD13_9BACI</name>
<dbReference type="EMBL" id="UAQE01000001">
    <property type="protein sequence ID" value="SPU00210.1"/>
    <property type="molecule type" value="Genomic_DNA"/>
</dbReference>
<accession>A0A2X0YD13</accession>
<organism evidence="1 2">
    <name type="scientific">Lysinibacillus capsici</name>
    <dbReference type="NCBI Taxonomy" id="2115968"/>
    <lineage>
        <taxon>Bacteria</taxon>
        <taxon>Bacillati</taxon>
        <taxon>Bacillota</taxon>
        <taxon>Bacilli</taxon>
        <taxon>Bacillales</taxon>
        <taxon>Bacillaceae</taxon>
        <taxon>Lysinibacillus</taxon>
    </lineage>
</organism>
<proteinExistence type="predicted"/>
<dbReference type="AlphaFoldDB" id="A0A2X0YD13"/>